<reference evidence="8" key="1">
    <citation type="submission" date="2016-10" db="EMBL/GenBank/DDBJ databases">
        <authorList>
            <person name="Varghese N."/>
            <person name="Submissions S."/>
        </authorList>
    </citation>
    <scope>NUCLEOTIDE SEQUENCE [LARGE SCALE GENOMIC DNA]</scope>
    <source>
        <strain evidence="8">DSM 22427</strain>
    </source>
</reference>
<keyword evidence="4 5" id="KW-0472">Membrane</keyword>
<comment type="subcellular location">
    <subcellularLocation>
        <location evidence="1">Membrane</location>
        <topology evidence="1">Multi-pass membrane protein</topology>
    </subcellularLocation>
</comment>
<sequence>MFVDSFIWLLLTFIAMPIIGLLTGNIETSNGVYADLDGIAAILGLTLWFILAISYHTICEWKYGQTVGKYLVSIKVTHENGGSLSLQESSLRNLLRLIDWLPAFYIVGMGVLLMSDQYQRIGDRVANTIVVRK</sequence>
<evidence type="ECO:0000256" key="4">
    <source>
        <dbReference type="ARBA" id="ARBA00023136"/>
    </source>
</evidence>
<evidence type="ECO:0000259" key="6">
    <source>
        <dbReference type="Pfam" id="PF06271"/>
    </source>
</evidence>
<keyword evidence="3 5" id="KW-1133">Transmembrane helix</keyword>
<evidence type="ECO:0000256" key="1">
    <source>
        <dbReference type="ARBA" id="ARBA00004141"/>
    </source>
</evidence>
<protein>
    <submittedName>
        <fullName evidence="7">Uncharacterized membrane protein YckC, RDD family</fullName>
    </submittedName>
</protein>
<dbReference type="Pfam" id="PF06271">
    <property type="entry name" value="RDD"/>
    <property type="match status" value="1"/>
</dbReference>
<dbReference type="PANTHER" id="PTHR38480:SF1">
    <property type="entry name" value="SLR0254 PROTEIN"/>
    <property type="match status" value="1"/>
</dbReference>
<organism evidence="7 8">
    <name type="scientific">Halostagnicola kamekurae</name>
    <dbReference type="NCBI Taxonomy" id="619731"/>
    <lineage>
        <taxon>Archaea</taxon>
        <taxon>Methanobacteriati</taxon>
        <taxon>Methanobacteriota</taxon>
        <taxon>Stenosarchaea group</taxon>
        <taxon>Halobacteria</taxon>
        <taxon>Halobacteriales</taxon>
        <taxon>Natrialbaceae</taxon>
        <taxon>Halostagnicola</taxon>
    </lineage>
</organism>
<dbReference type="GO" id="GO:0016020">
    <property type="term" value="C:membrane"/>
    <property type="evidence" value="ECO:0007669"/>
    <property type="project" value="UniProtKB-SubCell"/>
</dbReference>
<dbReference type="InterPro" id="IPR010432">
    <property type="entry name" value="RDD"/>
</dbReference>
<evidence type="ECO:0000256" key="5">
    <source>
        <dbReference type="SAM" id="Phobius"/>
    </source>
</evidence>
<feature type="domain" description="RDD" evidence="6">
    <location>
        <begin position="2"/>
        <end position="127"/>
    </location>
</feature>
<dbReference type="Proteomes" id="UP000199199">
    <property type="component" value="Unassembled WGS sequence"/>
</dbReference>
<dbReference type="PANTHER" id="PTHR38480">
    <property type="entry name" value="SLR0254 PROTEIN"/>
    <property type="match status" value="1"/>
</dbReference>
<gene>
    <name evidence="7" type="ORF">SAMN04488556_0311</name>
</gene>
<proteinExistence type="predicted"/>
<feature type="transmembrane region" description="Helical" evidence="5">
    <location>
        <begin position="38"/>
        <end position="58"/>
    </location>
</feature>
<accession>A0A1I6P4F9</accession>
<evidence type="ECO:0000256" key="3">
    <source>
        <dbReference type="ARBA" id="ARBA00022989"/>
    </source>
</evidence>
<keyword evidence="8" id="KW-1185">Reference proteome</keyword>
<name>A0A1I6P4F9_9EURY</name>
<dbReference type="AlphaFoldDB" id="A0A1I6P4F9"/>
<feature type="transmembrane region" description="Helical" evidence="5">
    <location>
        <begin position="6"/>
        <end position="26"/>
    </location>
</feature>
<evidence type="ECO:0000256" key="2">
    <source>
        <dbReference type="ARBA" id="ARBA00022692"/>
    </source>
</evidence>
<evidence type="ECO:0000313" key="7">
    <source>
        <dbReference type="EMBL" id="SFS34980.1"/>
    </source>
</evidence>
<keyword evidence="2 5" id="KW-0812">Transmembrane</keyword>
<dbReference type="EMBL" id="FOZS01000001">
    <property type="protein sequence ID" value="SFS34980.1"/>
    <property type="molecule type" value="Genomic_DNA"/>
</dbReference>
<evidence type="ECO:0000313" key="8">
    <source>
        <dbReference type="Proteomes" id="UP000199199"/>
    </source>
</evidence>